<keyword evidence="1" id="KW-0812">Transmembrane</keyword>
<feature type="transmembrane region" description="Helical" evidence="1">
    <location>
        <begin position="357"/>
        <end position="375"/>
    </location>
</feature>
<organism evidence="2">
    <name type="scientific">Candidatus Heimdallarchaeum endolithica</name>
    <dbReference type="NCBI Taxonomy" id="2876572"/>
    <lineage>
        <taxon>Archaea</taxon>
        <taxon>Promethearchaeati</taxon>
        <taxon>Candidatus Heimdallarchaeota</taxon>
        <taxon>Candidatus Heimdallarchaeia (ex Rinke et al. 2021) (nom. nud.)</taxon>
        <taxon>Candidatus Heimdallarchaeales</taxon>
        <taxon>Candidatus Heimdallarchaeaceae</taxon>
        <taxon>Candidatus Heimdallarchaeum</taxon>
    </lineage>
</organism>
<reference evidence="2" key="1">
    <citation type="journal article" date="2022" name="Nat. Microbiol.">
        <title>Unique mobile elements and scalable gene flow at the prokaryote-eukaryote boundary revealed by circularized Asgard archaea genomes.</title>
        <authorList>
            <person name="Wu F."/>
            <person name="Speth D.R."/>
            <person name="Philosof A."/>
            <person name="Cremiere A."/>
            <person name="Narayanan A."/>
            <person name="Barco R.A."/>
            <person name="Connon S.A."/>
            <person name="Amend J.P."/>
            <person name="Antoshechkin I.A."/>
            <person name="Orphan V.J."/>
        </authorList>
    </citation>
    <scope>NUCLEOTIDE SEQUENCE</scope>
    <source>
        <strain evidence="2">PR6</strain>
    </source>
</reference>
<name>A0A9Y1BSP6_9ARCH</name>
<sequence>MKLQNFNRSMILLLVIFYYLSLTSYSVIGYDEESPSILNVTHSPAFPSNKDNITIFAEIYDESGIGSAYCIYRINNDGWKNISMENIYLSNYHVQIGPFPHATKVEYYIQAVDNSVKHNYAINDNNGTFFSFTVDKMQDNSPPKIENVNYRIEKTNEELSVTVNANIYDESNLKTVNLYYKFDQSEWISSNMNFVNDTLYKKQISPIKSSYKSMFFYIEAIDNSINENKAIADNGSLYEIALKSDDLNKPLISSVFFKPVNPTDKETITISVKVSDETGISNIVLIYFYKLRWFSKNMLPSTRELYQCEIGPFNEGDVINFYIKAVDNSSHRNIAIDNNNNKYYSIVIKMNTDTVDYNSNIICSVIFIIMFYTITKDKSHKNT</sequence>
<evidence type="ECO:0008006" key="3">
    <source>
        <dbReference type="Google" id="ProtNLM"/>
    </source>
</evidence>
<keyword evidence="1" id="KW-1133">Transmembrane helix</keyword>
<dbReference type="AlphaFoldDB" id="A0A9Y1BSP6"/>
<accession>A0A9Y1BSP6</accession>
<evidence type="ECO:0000256" key="1">
    <source>
        <dbReference type="SAM" id="Phobius"/>
    </source>
</evidence>
<keyword evidence="1" id="KW-0472">Membrane</keyword>
<protein>
    <recommendedName>
        <fullName evidence="3">Ig-like domain-containing protein</fullName>
    </recommendedName>
</protein>
<proteinExistence type="predicted"/>
<dbReference type="Proteomes" id="UP001200513">
    <property type="component" value="Chromosome"/>
</dbReference>
<gene>
    <name evidence="2" type="ORF">K9W46_03960</name>
</gene>
<evidence type="ECO:0000313" key="2">
    <source>
        <dbReference type="EMBL" id="UJG44340.1"/>
    </source>
</evidence>
<dbReference type="EMBL" id="CP084167">
    <property type="protein sequence ID" value="UJG44340.1"/>
    <property type="molecule type" value="Genomic_DNA"/>
</dbReference>